<keyword evidence="1" id="KW-0472">Membrane</keyword>
<feature type="transmembrane region" description="Helical" evidence="1">
    <location>
        <begin position="180"/>
        <end position="197"/>
    </location>
</feature>
<feature type="transmembrane region" description="Helical" evidence="1">
    <location>
        <begin position="115"/>
        <end position="133"/>
    </location>
</feature>
<evidence type="ECO:0000313" key="4">
    <source>
        <dbReference type="Proteomes" id="UP000199516"/>
    </source>
</evidence>
<reference evidence="3 4" key="1">
    <citation type="submission" date="2016-10" db="EMBL/GenBank/DDBJ databases">
        <authorList>
            <person name="de Groot N.N."/>
        </authorList>
    </citation>
    <scope>NUCLEOTIDE SEQUENCE [LARGE SCALE GENOMIC DNA]</scope>
    <source>
        <strain evidence="3 4">DSM 23995</strain>
    </source>
</reference>
<organism evidence="3 4">
    <name type="scientific">Alteribacillus iranensis</name>
    <dbReference type="NCBI Taxonomy" id="930128"/>
    <lineage>
        <taxon>Bacteria</taxon>
        <taxon>Bacillati</taxon>
        <taxon>Bacillota</taxon>
        <taxon>Bacilli</taxon>
        <taxon>Bacillales</taxon>
        <taxon>Bacillaceae</taxon>
        <taxon>Alteribacillus</taxon>
    </lineage>
</organism>
<dbReference type="EMBL" id="FONT01000002">
    <property type="protein sequence ID" value="SFE59684.1"/>
    <property type="molecule type" value="Genomic_DNA"/>
</dbReference>
<sequence length="265" mass="30304">MIMMKKIWGKIIVVLLAGALIWKLIPYFSNLGAEYSRTTHFFAGLITTVLTLALIEAVRRMDHLSWKQLGQRSLRTNFFSFLLGFLLWTIPASIGLVICLTLGWVDITRHSDWNVLLMSVLVLCVTVFLIEALPEELIFRGYIYRSLLSVFPHWITVLLQMLLFSLFAYLIGAMYSVEQIQFLPGFAFILGYVRAVSGNVWTPIGFHLAIMTATQMFSPLHGHFEVDGLFTLRFFAFILLPSAIGAIALSFMYPHHKWTDKEMNE</sequence>
<keyword evidence="4" id="KW-1185">Reference proteome</keyword>
<feature type="transmembrane region" description="Helical" evidence="1">
    <location>
        <begin position="154"/>
        <end position="174"/>
    </location>
</feature>
<dbReference type="InterPro" id="IPR003675">
    <property type="entry name" value="Rce1/LyrA-like_dom"/>
</dbReference>
<accession>A0A1I2BUE4</accession>
<evidence type="ECO:0000256" key="1">
    <source>
        <dbReference type="SAM" id="Phobius"/>
    </source>
</evidence>
<feature type="transmembrane region" description="Helical" evidence="1">
    <location>
        <begin position="234"/>
        <end position="253"/>
    </location>
</feature>
<keyword evidence="1" id="KW-1133">Transmembrane helix</keyword>
<feature type="transmembrane region" description="Helical" evidence="1">
    <location>
        <begin position="40"/>
        <end position="58"/>
    </location>
</feature>
<proteinExistence type="predicted"/>
<keyword evidence="1" id="KW-0812">Transmembrane</keyword>
<protein>
    <recommendedName>
        <fullName evidence="2">CAAX prenyl protease 2/Lysostaphin resistance protein A-like domain-containing protein</fullName>
    </recommendedName>
</protein>
<name>A0A1I2BUE4_9BACI</name>
<feature type="domain" description="CAAX prenyl protease 2/Lysostaphin resistance protein A-like" evidence="2">
    <location>
        <begin position="120"/>
        <end position="210"/>
    </location>
</feature>
<dbReference type="PANTHER" id="PTHR39430">
    <property type="entry name" value="MEMBRANE-ASSOCIATED PROTEASE-RELATED"/>
    <property type="match status" value="1"/>
</dbReference>
<dbReference type="Proteomes" id="UP000199516">
    <property type="component" value="Unassembled WGS sequence"/>
</dbReference>
<evidence type="ECO:0000259" key="2">
    <source>
        <dbReference type="Pfam" id="PF02517"/>
    </source>
</evidence>
<evidence type="ECO:0000313" key="3">
    <source>
        <dbReference type="EMBL" id="SFE59684.1"/>
    </source>
</evidence>
<dbReference type="PANTHER" id="PTHR39430:SF1">
    <property type="entry name" value="PROTEASE"/>
    <property type="match status" value="1"/>
</dbReference>
<dbReference type="GO" id="GO:0080120">
    <property type="term" value="P:CAAX-box protein maturation"/>
    <property type="evidence" value="ECO:0007669"/>
    <property type="project" value="UniProtKB-ARBA"/>
</dbReference>
<dbReference type="OrthoDB" id="6059004at2"/>
<dbReference type="GO" id="GO:0004175">
    <property type="term" value="F:endopeptidase activity"/>
    <property type="evidence" value="ECO:0007669"/>
    <property type="project" value="UniProtKB-ARBA"/>
</dbReference>
<feature type="transmembrane region" description="Helical" evidence="1">
    <location>
        <begin position="78"/>
        <end position="103"/>
    </location>
</feature>
<dbReference type="STRING" id="930128.SAMN05192532_102511"/>
<feature type="transmembrane region" description="Helical" evidence="1">
    <location>
        <begin position="7"/>
        <end position="28"/>
    </location>
</feature>
<gene>
    <name evidence="3" type="ORF">SAMN05192532_102511</name>
</gene>
<dbReference type="AlphaFoldDB" id="A0A1I2BUE4"/>
<dbReference type="Pfam" id="PF02517">
    <property type="entry name" value="Rce1-like"/>
    <property type="match status" value="1"/>
</dbReference>